<gene>
    <name evidence="6" type="ORF">PAXRUDRAFT_158958</name>
</gene>
<keyword evidence="3" id="KW-0863">Zinc-finger</keyword>
<evidence type="ECO:0000256" key="5">
    <source>
        <dbReference type="ARBA" id="ARBA00023242"/>
    </source>
</evidence>
<proteinExistence type="predicted"/>
<reference evidence="7" key="2">
    <citation type="submission" date="2015-01" db="EMBL/GenBank/DDBJ databases">
        <title>Evolutionary Origins and Diversification of the Mycorrhizal Mutualists.</title>
        <authorList>
            <consortium name="DOE Joint Genome Institute"/>
            <consortium name="Mycorrhizal Genomics Consortium"/>
            <person name="Kohler A."/>
            <person name="Kuo A."/>
            <person name="Nagy L.G."/>
            <person name="Floudas D."/>
            <person name="Copeland A."/>
            <person name="Barry K.W."/>
            <person name="Cichocki N."/>
            <person name="Veneault-Fourrey C."/>
            <person name="LaButti K."/>
            <person name="Lindquist E.A."/>
            <person name="Lipzen A."/>
            <person name="Lundell T."/>
            <person name="Morin E."/>
            <person name="Murat C."/>
            <person name="Riley R."/>
            <person name="Ohm R."/>
            <person name="Sun H."/>
            <person name="Tunlid A."/>
            <person name="Henrissat B."/>
            <person name="Grigoriev I.V."/>
            <person name="Hibbett D.S."/>
            <person name="Martin F."/>
        </authorList>
    </citation>
    <scope>NUCLEOTIDE SEQUENCE [LARGE SCALE GENOMIC DNA]</scope>
    <source>
        <strain evidence="7">Ve08.2h10</strain>
    </source>
</reference>
<evidence type="ECO:0000256" key="3">
    <source>
        <dbReference type="ARBA" id="ARBA00022771"/>
    </source>
</evidence>
<comment type="subcellular location">
    <subcellularLocation>
        <location evidence="1">Nucleus</location>
    </subcellularLocation>
</comment>
<keyword evidence="2" id="KW-0479">Metal-binding</keyword>
<dbReference type="PANTHER" id="PTHR46481">
    <property type="entry name" value="ZINC FINGER BED DOMAIN-CONTAINING PROTEIN 4"/>
    <property type="match status" value="1"/>
</dbReference>
<name>A0A0D0CXM8_9AGAM</name>
<protein>
    <submittedName>
        <fullName evidence="6">Unplaced genomic scaffold scaffold_1221, whole genome shotgun sequence</fullName>
    </submittedName>
</protein>
<dbReference type="PANTHER" id="PTHR46481:SF10">
    <property type="entry name" value="ZINC FINGER BED DOMAIN-CONTAINING PROTEIN 39"/>
    <property type="match status" value="1"/>
</dbReference>
<dbReference type="Proteomes" id="UP000054538">
    <property type="component" value="Unassembled WGS sequence"/>
</dbReference>
<keyword evidence="7" id="KW-1185">Reference proteome</keyword>
<dbReference type="GO" id="GO:0005634">
    <property type="term" value="C:nucleus"/>
    <property type="evidence" value="ECO:0007669"/>
    <property type="project" value="UniProtKB-SubCell"/>
</dbReference>
<sequence>MSVSKLLKSSSVSSGCTLQHTLADVTIEHLAKEWTSPIYAFFDPIPLIVEINGHRAHDFECTQRGCNAKIRRYLDKRDATSTSNLRKHGKKCWGTDVVAAADDAKDAQEVRKNIVGGGLRDGTITVLFERQGKGKVTYSHRQHTRISDRGFQCLMKTGRPEHYIPSPPTVSRDVRLVFARTRQRVATMLQEYSGKVNFTTDVWTSPNHRAFIAFSVHLEHNGKPLSMLLDVIETATV</sequence>
<dbReference type="OrthoDB" id="2677917at2759"/>
<accession>A0A0D0CXM8</accession>
<evidence type="ECO:0000313" key="6">
    <source>
        <dbReference type="EMBL" id="KIK80333.1"/>
    </source>
</evidence>
<keyword evidence="5" id="KW-0539">Nucleus</keyword>
<evidence type="ECO:0000256" key="2">
    <source>
        <dbReference type="ARBA" id="ARBA00022723"/>
    </source>
</evidence>
<evidence type="ECO:0000256" key="4">
    <source>
        <dbReference type="ARBA" id="ARBA00022833"/>
    </source>
</evidence>
<dbReference type="InterPro" id="IPR052035">
    <property type="entry name" value="ZnF_BED_domain_contain"/>
</dbReference>
<dbReference type="HOGENOM" id="CLU_087375_1_0_1"/>
<keyword evidence="4" id="KW-0862">Zinc</keyword>
<dbReference type="EMBL" id="KN826043">
    <property type="protein sequence ID" value="KIK80333.1"/>
    <property type="molecule type" value="Genomic_DNA"/>
</dbReference>
<dbReference type="AlphaFoldDB" id="A0A0D0CXM8"/>
<evidence type="ECO:0000313" key="7">
    <source>
        <dbReference type="Proteomes" id="UP000054538"/>
    </source>
</evidence>
<organism evidence="6 7">
    <name type="scientific">Paxillus rubicundulus Ve08.2h10</name>
    <dbReference type="NCBI Taxonomy" id="930991"/>
    <lineage>
        <taxon>Eukaryota</taxon>
        <taxon>Fungi</taxon>
        <taxon>Dikarya</taxon>
        <taxon>Basidiomycota</taxon>
        <taxon>Agaricomycotina</taxon>
        <taxon>Agaricomycetes</taxon>
        <taxon>Agaricomycetidae</taxon>
        <taxon>Boletales</taxon>
        <taxon>Paxilineae</taxon>
        <taxon>Paxillaceae</taxon>
        <taxon>Paxillus</taxon>
    </lineage>
</organism>
<dbReference type="GO" id="GO:0008270">
    <property type="term" value="F:zinc ion binding"/>
    <property type="evidence" value="ECO:0007669"/>
    <property type="project" value="UniProtKB-KW"/>
</dbReference>
<reference evidence="6 7" key="1">
    <citation type="submission" date="2014-04" db="EMBL/GenBank/DDBJ databases">
        <authorList>
            <consortium name="DOE Joint Genome Institute"/>
            <person name="Kuo A."/>
            <person name="Kohler A."/>
            <person name="Jargeat P."/>
            <person name="Nagy L.G."/>
            <person name="Floudas D."/>
            <person name="Copeland A."/>
            <person name="Barry K.W."/>
            <person name="Cichocki N."/>
            <person name="Veneault-Fourrey C."/>
            <person name="LaButti K."/>
            <person name="Lindquist E.A."/>
            <person name="Lipzen A."/>
            <person name="Lundell T."/>
            <person name="Morin E."/>
            <person name="Murat C."/>
            <person name="Sun H."/>
            <person name="Tunlid A."/>
            <person name="Henrissat B."/>
            <person name="Grigoriev I.V."/>
            <person name="Hibbett D.S."/>
            <person name="Martin F."/>
            <person name="Nordberg H.P."/>
            <person name="Cantor M.N."/>
            <person name="Hua S.X."/>
        </authorList>
    </citation>
    <scope>NUCLEOTIDE SEQUENCE [LARGE SCALE GENOMIC DNA]</scope>
    <source>
        <strain evidence="6 7">Ve08.2h10</strain>
    </source>
</reference>
<evidence type="ECO:0000256" key="1">
    <source>
        <dbReference type="ARBA" id="ARBA00004123"/>
    </source>
</evidence>
<dbReference type="InParanoid" id="A0A0D0CXM8"/>